<gene>
    <name evidence="3" type="ORF">H8R91_08060</name>
</gene>
<dbReference type="InterPro" id="IPR028098">
    <property type="entry name" value="Glyco_trans_4-like_N"/>
</dbReference>
<dbReference type="Proteomes" id="UP000636755">
    <property type="component" value="Unassembled WGS sequence"/>
</dbReference>
<dbReference type="RefSeq" id="WP_186935576.1">
    <property type="nucleotide sequence ID" value="NZ_JACOPS010000003.1"/>
</dbReference>
<accession>A0ABR7HM34</accession>
<dbReference type="Pfam" id="PF13439">
    <property type="entry name" value="Glyco_transf_4"/>
    <property type="match status" value="1"/>
</dbReference>
<dbReference type="Gene3D" id="3.40.50.2000">
    <property type="entry name" value="Glycogen Phosphorylase B"/>
    <property type="match status" value="2"/>
</dbReference>
<feature type="domain" description="Glycosyl transferase family 1" evidence="1">
    <location>
        <begin position="186"/>
        <end position="338"/>
    </location>
</feature>
<evidence type="ECO:0000313" key="4">
    <source>
        <dbReference type="Proteomes" id="UP000636755"/>
    </source>
</evidence>
<protein>
    <submittedName>
        <fullName evidence="3">Glycosyltransferase family 1 protein</fullName>
    </submittedName>
</protein>
<keyword evidence="4" id="KW-1185">Reference proteome</keyword>
<dbReference type="EMBL" id="JACOPS010000003">
    <property type="protein sequence ID" value="MBC5728471.1"/>
    <property type="molecule type" value="Genomic_DNA"/>
</dbReference>
<feature type="domain" description="Glycosyltransferase subfamily 4-like N-terminal" evidence="2">
    <location>
        <begin position="16"/>
        <end position="177"/>
    </location>
</feature>
<dbReference type="CDD" id="cd03812">
    <property type="entry name" value="GT4_CapH-like"/>
    <property type="match status" value="1"/>
</dbReference>
<dbReference type="InterPro" id="IPR050194">
    <property type="entry name" value="Glycosyltransferase_grp1"/>
</dbReference>
<evidence type="ECO:0000259" key="2">
    <source>
        <dbReference type="Pfam" id="PF13439"/>
    </source>
</evidence>
<dbReference type="PANTHER" id="PTHR45947">
    <property type="entry name" value="SULFOQUINOVOSYL TRANSFERASE SQD2"/>
    <property type="match status" value="1"/>
</dbReference>
<evidence type="ECO:0000259" key="1">
    <source>
        <dbReference type="Pfam" id="PF00534"/>
    </source>
</evidence>
<name>A0ABR7HM34_9FIRM</name>
<sequence length="376" mass="43518">MEPIRVLHNIVLMDTGGIETLVMNLYRHIDREQLLFDFLVHRPQEGFYEPEIKSYGGKIFRTQPFNPLKTAGFKRECMEVFENHPEYKVLHAHQELNLWPLEYAHKAGIPTRIAHSHNAKTVVNLKYFFFRYEKLFIKKHCTDMFMCSTPAGEWSFGKKAVADGKVRFIKNGIETDRFKFDEKTRREVREELGVGDKTVIGHVGRFMQQKNHTFLLEIFSVIHKKNPNTVLALCGEGRLEDEIRQKAKELNIDDSVIFLGVRKDTNRVYQAYDMFLFPSLWEGLPLTGIEAQTAGLPVLMSDVITPETIVTDNVTTFSLANTAEQWADKALDILSSYKRTDCQSQVVKAGFDIQETADWLQNFYIERTLQARKAEK</sequence>
<organism evidence="3 4">
    <name type="scientific">Ruminococcus intestinalis</name>
    <dbReference type="NCBI Taxonomy" id="2763066"/>
    <lineage>
        <taxon>Bacteria</taxon>
        <taxon>Bacillati</taxon>
        <taxon>Bacillota</taxon>
        <taxon>Clostridia</taxon>
        <taxon>Eubacteriales</taxon>
        <taxon>Oscillospiraceae</taxon>
        <taxon>Ruminococcus</taxon>
    </lineage>
</organism>
<comment type="caution">
    <text evidence="3">The sequence shown here is derived from an EMBL/GenBank/DDBJ whole genome shotgun (WGS) entry which is preliminary data.</text>
</comment>
<proteinExistence type="predicted"/>
<evidence type="ECO:0000313" key="3">
    <source>
        <dbReference type="EMBL" id="MBC5728471.1"/>
    </source>
</evidence>
<dbReference type="SUPFAM" id="SSF53756">
    <property type="entry name" value="UDP-Glycosyltransferase/glycogen phosphorylase"/>
    <property type="match status" value="1"/>
</dbReference>
<dbReference type="Pfam" id="PF00534">
    <property type="entry name" value="Glycos_transf_1"/>
    <property type="match status" value="1"/>
</dbReference>
<dbReference type="PANTHER" id="PTHR45947:SF3">
    <property type="entry name" value="SULFOQUINOVOSYL TRANSFERASE SQD2"/>
    <property type="match status" value="1"/>
</dbReference>
<reference evidence="3 4" key="1">
    <citation type="submission" date="2020-08" db="EMBL/GenBank/DDBJ databases">
        <title>Genome public.</title>
        <authorList>
            <person name="Liu C."/>
            <person name="Sun Q."/>
        </authorList>
    </citation>
    <scope>NUCLEOTIDE SEQUENCE [LARGE SCALE GENOMIC DNA]</scope>
    <source>
        <strain evidence="3 4">NSJ-71</strain>
    </source>
</reference>
<dbReference type="InterPro" id="IPR001296">
    <property type="entry name" value="Glyco_trans_1"/>
</dbReference>